<protein>
    <submittedName>
        <fullName evidence="1">CACTA en-spm transposon protein</fullName>
    </submittedName>
</protein>
<dbReference type="EMBL" id="SSTD01002678">
    <property type="protein sequence ID" value="TYK27567.1"/>
    <property type="molecule type" value="Genomic_DNA"/>
</dbReference>
<dbReference type="Proteomes" id="UP000321393">
    <property type="component" value="Unassembled WGS sequence"/>
</dbReference>
<gene>
    <name evidence="2" type="ORF">E5676_scaffold22G00400</name>
    <name evidence="1" type="ORF">E6C27_scaffold24G004040</name>
</gene>
<comment type="caution">
    <text evidence="1">The sequence shown here is derived from an EMBL/GenBank/DDBJ whole genome shotgun (WGS) entry which is preliminary data.</text>
</comment>
<dbReference type="EMBL" id="SSTE01008830">
    <property type="protein sequence ID" value="KAA0054603.1"/>
    <property type="molecule type" value="Genomic_DNA"/>
</dbReference>
<evidence type="ECO:0000313" key="4">
    <source>
        <dbReference type="Proteomes" id="UP000321947"/>
    </source>
</evidence>
<dbReference type="OrthoDB" id="1921870at2759"/>
<proteinExistence type="predicted"/>
<evidence type="ECO:0000313" key="3">
    <source>
        <dbReference type="Proteomes" id="UP000321393"/>
    </source>
</evidence>
<organism evidence="1 3">
    <name type="scientific">Cucumis melo var. makuwa</name>
    <name type="common">Oriental melon</name>
    <dbReference type="NCBI Taxonomy" id="1194695"/>
    <lineage>
        <taxon>Eukaryota</taxon>
        <taxon>Viridiplantae</taxon>
        <taxon>Streptophyta</taxon>
        <taxon>Embryophyta</taxon>
        <taxon>Tracheophyta</taxon>
        <taxon>Spermatophyta</taxon>
        <taxon>Magnoliopsida</taxon>
        <taxon>eudicotyledons</taxon>
        <taxon>Gunneridae</taxon>
        <taxon>Pentapetalae</taxon>
        <taxon>rosids</taxon>
        <taxon>fabids</taxon>
        <taxon>Cucurbitales</taxon>
        <taxon>Cucurbitaceae</taxon>
        <taxon>Benincaseae</taxon>
        <taxon>Cucumis</taxon>
    </lineage>
</organism>
<reference evidence="3 4" key="1">
    <citation type="submission" date="2019-08" db="EMBL/GenBank/DDBJ databases">
        <title>Draft genome sequences of two oriental melons (Cucumis melo L. var makuwa).</title>
        <authorList>
            <person name="Kwon S.-Y."/>
        </authorList>
    </citation>
    <scope>NUCLEOTIDE SEQUENCE [LARGE SCALE GENOMIC DNA]</scope>
    <source>
        <strain evidence="4">cv. Chang Bougi</strain>
        <strain evidence="3">cv. SW 3</strain>
        <tissue evidence="1">Leaf</tissue>
    </source>
</reference>
<evidence type="ECO:0000313" key="2">
    <source>
        <dbReference type="EMBL" id="TYK27567.1"/>
    </source>
</evidence>
<evidence type="ECO:0000313" key="1">
    <source>
        <dbReference type="EMBL" id="KAA0054603.1"/>
    </source>
</evidence>
<dbReference type="Proteomes" id="UP000321947">
    <property type="component" value="Unassembled WGS sequence"/>
</dbReference>
<accession>A0A5A7UF69</accession>
<sequence length="141" mass="16100">MRGGGGEGGCIENLMGVPPKYIEVVKDVLQHYFVLDFNDQVLTRFVEHQMLISFKEFKGDCHKHFKKTNKAARQKQPYTIVTGQSRFYNDNMSSLNNEVSQSTVWSYLETYARSGQFVSQVATDAHNQMLKLQSQPTPKGF</sequence>
<name>A0A5A7UF69_CUCMM</name>
<dbReference type="AlphaFoldDB" id="A0A5A7UF69"/>